<dbReference type="EMBL" id="FR824225">
    <property type="protein sequence ID" value="CCA23102.1"/>
    <property type="molecule type" value="Genomic_DNA"/>
</dbReference>
<reference evidence="1" key="1">
    <citation type="journal article" date="2011" name="PLoS Biol.">
        <title>Gene gain and loss during evolution of obligate parasitism in the white rust pathogen of Arabidopsis thaliana.</title>
        <authorList>
            <person name="Kemen E."/>
            <person name="Gardiner A."/>
            <person name="Schultz-Larsen T."/>
            <person name="Kemen A.C."/>
            <person name="Balmuth A.L."/>
            <person name="Robert-Seilaniantz A."/>
            <person name="Bailey K."/>
            <person name="Holub E."/>
            <person name="Studholme D.J."/>
            <person name="Maclean D."/>
            <person name="Jones J.D."/>
        </authorList>
    </citation>
    <scope>NUCLEOTIDE SEQUENCE</scope>
</reference>
<dbReference type="CDD" id="cd09272">
    <property type="entry name" value="RNase_HI_RT_Ty1"/>
    <property type="match status" value="1"/>
</dbReference>
<reference evidence="1" key="2">
    <citation type="submission" date="2011-02" db="EMBL/GenBank/DDBJ databases">
        <authorList>
            <person name="MacLean D."/>
        </authorList>
    </citation>
    <scope>NUCLEOTIDE SEQUENCE</scope>
</reference>
<accession>F0WP58</accession>
<evidence type="ECO:0000313" key="1">
    <source>
        <dbReference type="EMBL" id="CCA23102.1"/>
    </source>
</evidence>
<gene>
    <name evidence="1" type="primary">AlNc14C180G8205</name>
    <name evidence="1" type="ORF">ALNC14_092450</name>
</gene>
<dbReference type="AlphaFoldDB" id="F0WP58"/>
<name>F0WP58_9STRA</name>
<protein>
    <submittedName>
        <fullName evidence="1">Uncharacterized protein AlNc14C180G8205</fullName>
    </submittedName>
</protein>
<proteinExistence type="predicted"/>
<dbReference type="PANTHER" id="PTHR11439">
    <property type="entry name" value="GAG-POL-RELATED RETROTRANSPOSON"/>
    <property type="match status" value="1"/>
</dbReference>
<dbReference type="PANTHER" id="PTHR11439:SF440">
    <property type="entry name" value="INTEGRASE CATALYTIC DOMAIN-CONTAINING PROTEIN"/>
    <property type="match status" value="1"/>
</dbReference>
<organism evidence="1">
    <name type="scientific">Albugo laibachii Nc14</name>
    <dbReference type="NCBI Taxonomy" id="890382"/>
    <lineage>
        <taxon>Eukaryota</taxon>
        <taxon>Sar</taxon>
        <taxon>Stramenopiles</taxon>
        <taxon>Oomycota</taxon>
        <taxon>Peronosporomycetes</taxon>
        <taxon>Albuginales</taxon>
        <taxon>Albuginaceae</taxon>
        <taxon>Albugo</taxon>
    </lineage>
</organism>
<sequence length="156" mass="17608">MAWRMHVTYERQSMKIRATPPTAVGDVKILDDSQTGNITVKKFKYLVGSLLWLSRCSRPDISFAVHRVTRHTHSPTEEDWKLAKRIASVGYSDADFAADRLDRKSFMKKQGGVSLSTMEAECTAASVVVAQMLGLRELTHEIGLECKKPMIFYVDN</sequence>
<dbReference type="HOGENOM" id="CLU_1689941_0_0_1"/>